<keyword evidence="2" id="KW-1185">Reference proteome</keyword>
<dbReference type="Proteomes" id="UP000317650">
    <property type="component" value="Chromosome 6"/>
</dbReference>
<organism evidence="1 2">
    <name type="scientific">Musa balbisiana</name>
    <name type="common">Banana</name>
    <dbReference type="NCBI Taxonomy" id="52838"/>
    <lineage>
        <taxon>Eukaryota</taxon>
        <taxon>Viridiplantae</taxon>
        <taxon>Streptophyta</taxon>
        <taxon>Embryophyta</taxon>
        <taxon>Tracheophyta</taxon>
        <taxon>Spermatophyta</taxon>
        <taxon>Magnoliopsida</taxon>
        <taxon>Liliopsida</taxon>
        <taxon>Zingiberales</taxon>
        <taxon>Musaceae</taxon>
        <taxon>Musa</taxon>
    </lineage>
</organism>
<dbReference type="EMBL" id="PYDT01000009">
    <property type="protein sequence ID" value="THU49022.1"/>
    <property type="molecule type" value="Genomic_DNA"/>
</dbReference>
<accession>A0A4S8IN72</accession>
<reference evidence="1 2" key="1">
    <citation type="journal article" date="2019" name="Nat. Plants">
        <title>Genome sequencing of Musa balbisiana reveals subgenome evolution and function divergence in polyploid bananas.</title>
        <authorList>
            <person name="Yao X."/>
        </authorList>
    </citation>
    <scope>NUCLEOTIDE SEQUENCE [LARGE SCALE GENOMIC DNA]</scope>
    <source>
        <strain evidence="2">cv. DH-PKW</strain>
        <tissue evidence="1">Leaves</tissue>
    </source>
</reference>
<gene>
    <name evidence="1" type="ORF">C4D60_Mb06t05200</name>
</gene>
<sequence>MFYVACCVCHNEQCYAISVLEILIKSFRTWNSDSLLSALWWGAACESTFDDKGGVLGTGDQAEPWILDVAI</sequence>
<evidence type="ECO:0000313" key="1">
    <source>
        <dbReference type="EMBL" id="THU49022.1"/>
    </source>
</evidence>
<protein>
    <submittedName>
        <fullName evidence="1">Uncharacterized protein</fullName>
    </submittedName>
</protein>
<dbReference type="AlphaFoldDB" id="A0A4S8IN72"/>
<comment type="caution">
    <text evidence="1">The sequence shown here is derived from an EMBL/GenBank/DDBJ whole genome shotgun (WGS) entry which is preliminary data.</text>
</comment>
<proteinExistence type="predicted"/>
<evidence type="ECO:0000313" key="2">
    <source>
        <dbReference type="Proteomes" id="UP000317650"/>
    </source>
</evidence>
<name>A0A4S8IN72_MUSBA</name>